<dbReference type="PANTHER" id="PTHR44216:SF3">
    <property type="entry name" value="PROTEIN O-MANNOSYL-TRANSFERASE TMTC2"/>
    <property type="match status" value="1"/>
</dbReference>
<feature type="repeat" description="TPR" evidence="1">
    <location>
        <begin position="667"/>
        <end position="700"/>
    </location>
</feature>
<feature type="transmembrane region" description="Helical" evidence="2">
    <location>
        <begin position="28"/>
        <end position="46"/>
    </location>
</feature>
<feature type="repeat" description="TPR" evidence="1">
    <location>
        <begin position="497"/>
        <end position="530"/>
    </location>
</feature>
<sequence length="819" mass="92988">MMMFFMSTVRSPAPRYFPTKLNKYLKDIAPYSILAAISVVVFLNTLSNTFVYDDSATVVNNNLIKNWKNLHSIFSFHYFILSGELSYRPVVTLSYFADYFLWGLNPAGFHLTNILLQTANTVLFYVFVKQVTKANTAAFISTLLFATHPILTETVNSISYREDLLAALFFLIAFVLFLKIDEKSLTRGKFFAYYAGSLFACFLSLFSKETAVAFPVLLVLFNVFSATPASPLRSMIKRVKGVSIGYFLVTGFYLFIRFVLFRHVYIRLDQTQQGLFVMLKVIASYIKLLFFPFNLNADYVVPPVNAGIPAFIISVLLVITTVILLIRLCQSNEQHGFFLSWFFVTLLPVLNIIPIGNIMAERYLYIPIMGFSGVIGMLVQNYTLKKNLATMCLGTVIVVFGITSVHRNGIWRDELTLWCSTVNREPNSARAHHNLGVVHSLKGFYDYAEFEYKKTLEIKPRDAESHYNMGNAYERKGMFDAAIKEYQEALRYNPVYADAYNNLGGIYKNKRHIDRAIELYKKATQCNPFNPYYYNNLGLAYRENKLYKEAIADLRKALQINSGISTTHNNLGNTYREMGNFGEALTEFKTALKLDPANADLHNNLGIIFTDMEQFEKAIHEFDTAIRLNPKLANVHNNLGIVYAKKGYPDKAVNELNEAVARGFDNADVHNNLAGIYLTKGSTDNAIAELQLALKCNPVDSNAHCNLGNAYMSKNLVDEAISEFKEAVKYNPADGEIYYYLGNAFYRKGQYSESVDSLHQSVHYQPNNPLAHKLLGVIYANYLNNPSSALFHLNETLRLDSRQSMAKEITEFISKLKNK</sequence>
<accession>A0ABQ0JWM0</accession>
<feature type="transmembrane region" description="Helical" evidence="2">
    <location>
        <begin position="307"/>
        <end position="326"/>
    </location>
</feature>
<feature type="transmembrane region" description="Helical" evidence="2">
    <location>
        <begin position="158"/>
        <end position="178"/>
    </location>
</feature>
<feature type="repeat" description="TPR" evidence="1">
    <location>
        <begin position="531"/>
        <end position="564"/>
    </location>
</feature>
<feature type="repeat" description="TPR" evidence="1">
    <location>
        <begin position="565"/>
        <end position="598"/>
    </location>
</feature>
<keyword evidence="2" id="KW-1133">Transmembrane helix</keyword>
<dbReference type="PROSITE" id="PS50005">
    <property type="entry name" value="TPR"/>
    <property type="match status" value="9"/>
</dbReference>
<keyword evidence="1" id="KW-0802">TPR repeat</keyword>
<evidence type="ECO:0000256" key="2">
    <source>
        <dbReference type="SAM" id="Phobius"/>
    </source>
</evidence>
<dbReference type="EMBL" id="BAFN01000001">
    <property type="protein sequence ID" value="GAN33140.1"/>
    <property type="molecule type" value="Genomic_DNA"/>
</dbReference>
<feature type="transmembrane region" description="Helical" evidence="2">
    <location>
        <begin position="277"/>
        <end position="295"/>
    </location>
</feature>
<feature type="repeat" description="TPR" evidence="1">
    <location>
        <begin position="463"/>
        <end position="496"/>
    </location>
</feature>
<dbReference type="Proteomes" id="UP000032309">
    <property type="component" value="Unassembled WGS sequence"/>
</dbReference>
<keyword evidence="4" id="KW-1185">Reference proteome</keyword>
<feature type="transmembrane region" description="Helical" evidence="2">
    <location>
        <begin position="244"/>
        <end position="265"/>
    </location>
</feature>
<feature type="transmembrane region" description="Helical" evidence="2">
    <location>
        <begin position="388"/>
        <end position="405"/>
    </location>
</feature>
<dbReference type="Pfam" id="PF00515">
    <property type="entry name" value="TPR_1"/>
    <property type="match status" value="1"/>
</dbReference>
<feature type="transmembrane region" description="Helical" evidence="2">
    <location>
        <begin position="107"/>
        <end position="127"/>
    </location>
</feature>
<feature type="transmembrane region" description="Helical" evidence="2">
    <location>
        <begin position="338"/>
        <end position="356"/>
    </location>
</feature>
<comment type="caution">
    <text evidence="3">The sequence shown here is derived from an EMBL/GenBank/DDBJ whole genome shotgun (WGS) entry which is preliminary data.</text>
</comment>
<dbReference type="InterPro" id="IPR011990">
    <property type="entry name" value="TPR-like_helical_dom_sf"/>
</dbReference>
<feature type="repeat" description="TPR" evidence="1">
    <location>
        <begin position="599"/>
        <end position="632"/>
    </location>
</feature>
<protein>
    <submittedName>
        <fullName evidence="3">Protein contains FOG: TPR repeat</fullName>
    </submittedName>
</protein>
<evidence type="ECO:0000313" key="4">
    <source>
        <dbReference type="Proteomes" id="UP000032309"/>
    </source>
</evidence>
<feature type="repeat" description="TPR" evidence="1">
    <location>
        <begin position="735"/>
        <end position="768"/>
    </location>
</feature>
<evidence type="ECO:0000313" key="3">
    <source>
        <dbReference type="EMBL" id="GAN33140.1"/>
    </source>
</evidence>
<reference evidence="4" key="1">
    <citation type="journal article" date="2015" name="Genome Announc.">
        <title>Draft Genome Sequence of an Anaerobic Ammonium-Oxidizing Bacterium, "Candidatus Brocadia sinica".</title>
        <authorList>
            <person name="Oshiki M."/>
            <person name="Shinyako-Hata K."/>
            <person name="Satoh H."/>
            <person name="Okabe S."/>
        </authorList>
    </citation>
    <scope>NUCLEOTIDE SEQUENCE [LARGE SCALE GENOMIC DNA]</scope>
    <source>
        <strain evidence="4">JPN1</strain>
    </source>
</reference>
<feature type="repeat" description="TPR" evidence="1">
    <location>
        <begin position="429"/>
        <end position="462"/>
    </location>
</feature>
<dbReference type="Pfam" id="PF13432">
    <property type="entry name" value="TPR_16"/>
    <property type="match status" value="2"/>
</dbReference>
<name>A0ABQ0JWM0_9BACT</name>
<keyword evidence="2" id="KW-0472">Membrane</keyword>
<dbReference type="PROSITE" id="PS50293">
    <property type="entry name" value="TPR_REGION"/>
    <property type="match status" value="4"/>
</dbReference>
<feature type="transmembrane region" description="Helical" evidence="2">
    <location>
        <begin position="190"/>
        <end position="206"/>
    </location>
</feature>
<organism evidence="3 4">
    <name type="scientific">Candidatus Brocadia sinica JPN1</name>
    <dbReference type="NCBI Taxonomy" id="1197129"/>
    <lineage>
        <taxon>Bacteria</taxon>
        <taxon>Pseudomonadati</taxon>
        <taxon>Planctomycetota</taxon>
        <taxon>Candidatus Brocadiia</taxon>
        <taxon>Candidatus Brocadiales</taxon>
        <taxon>Candidatus Brocadiaceae</taxon>
        <taxon>Candidatus Brocadia</taxon>
    </lineage>
</organism>
<keyword evidence="2" id="KW-0812">Transmembrane</keyword>
<proteinExistence type="predicted"/>
<feature type="transmembrane region" description="Helical" evidence="2">
    <location>
        <begin position="212"/>
        <end position="232"/>
    </location>
</feature>
<dbReference type="Gene3D" id="1.25.40.10">
    <property type="entry name" value="Tetratricopeptide repeat domain"/>
    <property type="match status" value="4"/>
</dbReference>
<dbReference type="Pfam" id="PF13414">
    <property type="entry name" value="TPR_11"/>
    <property type="match status" value="2"/>
</dbReference>
<dbReference type="InterPro" id="IPR052384">
    <property type="entry name" value="TMTC_O-mannosyltransferase"/>
</dbReference>
<dbReference type="PANTHER" id="PTHR44216">
    <property type="entry name" value="PROTEIN O-MANNOSYL-TRANSFERASE TMTC2"/>
    <property type="match status" value="1"/>
</dbReference>
<evidence type="ECO:0000256" key="1">
    <source>
        <dbReference type="PROSITE-ProRule" id="PRU00339"/>
    </source>
</evidence>
<feature type="transmembrane region" description="Helical" evidence="2">
    <location>
        <begin position="363"/>
        <end position="382"/>
    </location>
</feature>
<feature type="repeat" description="TPR" evidence="1">
    <location>
        <begin position="701"/>
        <end position="734"/>
    </location>
</feature>
<dbReference type="SUPFAM" id="SSF48452">
    <property type="entry name" value="TPR-like"/>
    <property type="match status" value="3"/>
</dbReference>
<gene>
    <name evidence="3" type="ORF">BROSI_A1657</name>
</gene>
<dbReference type="InterPro" id="IPR019734">
    <property type="entry name" value="TPR_rpt"/>
</dbReference>
<dbReference type="SMART" id="SM00028">
    <property type="entry name" value="TPR"/>
    <property type="match status" value="11"/>
</dbReference>